<keyword evidence="1" id="KW-0472">Membrane</keyword>
<keyword evidence="3" id="KW-1185">Reference proteome</keyword>
<feature type="non-terminal residue" evidence="2">
    <location>
        <position position="1"/>
    </location>
</feature>
<protein>
    <submittedName>
        <fullName evidence="2">Uncharacterized protein</fullName>
    </submittedName>
</protein>
<reference evidence="2 3" key="1">
    <citation type="submission" date="2014-04" db="EMBL/GenBank/DDBJ databases">
        <authorList>
            <consortium name="DOE Joint Genome Institute"/>
            <person name="Kuo A."/>
            <person name="Kohler A."/>
            <person name="Jargeat P."/>
            <person name="Nagy L.G."/>
            <person name="Floudas D."/>
            <person name="Copeland A."/>
            <person name="Barry K.W."/>
            <person name="Cichocki N."/>
            <person name="Veneault-Fourrey C."/>
            <person name="LaButti K."/>
            <person name="Lindquist E.A."/>
            <person name="Lipzen A."/>
            <person name="Lundell T."/>
            <person name="Morin E."/>
            <person name="Murat C."/>
            <person name="Sun H."/>
            <person name="Tunlid A."/>
            <person name="Henrissat B."/>
            <person name="Grigoriev I.V."/>
            <person name="Hibbett D.S."/>
            <person name="Martin F."/>
            <person name="Nordberg H.P."/>
            <person name="Cantor M.N."/>
            <person name="Hua S.X."/>
        </authorList>
    </citation>
    <scope>NUCLEOTIDE SEQUENCE [LARGE SCALE GENOMIC DNA]</scope>
    <source>
        <strain evidence="2 3">Ve08.2h10</strain>
    </source>
</reference>
<organism evidence="2 3">
    <name type="scientific">Paxillus rubicundulus Ve08.2h10</name>
    <dbReference type="NCBI Taxonomy" id="930991"/>
    <lineage>
        <taxon>Eukaryota</taxon>
        <taxon>Fungi</taxon>
        <taxon>Dikarya</taxon>
        <taxon>Basidiomycota</taxon>
        <taxon>Agaricomycotina</taxon>
        <taxon>Agaricomycetes</taxon>
        <taxon>Agaricomycetidae</taxon>
        <taxon>Boletales</taxon>
        <taxon>Paxilineae</taxon>
        <taxon>Paxillaceae</taxon>
        <taxon>Paxillus</taxon>
    </lineage>
</organism>
<evidence type="ECO:0000313" key="2">
    <source>
        <dbReference type="EMBL" id="KIK82225.1"/>
    </source>
</evidence>
<name>A0A0D0DRC2_9AGAM</name>
<evidence type="ECO:0000256" key="1">
    <source>
        <dbReference type="SAM" id="Phobius"/>
    </source>
</evidence>
<dbReference type="InParanoid" id="A0A0D0DRC2"/>
<accession>A0A0D0DRC2</accession>
<reference evidence="3" key="2">
    <citation type="submission" date="2015-01" db="EMBL/GenBank/DDBJ databases">
        <title>Evolutionary Origins and Diversification of the Mycorrhizal Mutualists.</title>
        <authorList>
            <consortium name="DOE Joint Genome Institute"/>
            <consortium name="Mycorrhizal Genomics Consortium"/>
            <person name="Kohler A."/>
            <person name="Kuo A."/>
            <person name="Nagy L.G."/>
            <person name="Floudas D."/>
            <person name="Copeland A."/>
            <person name="Barry K.W."/>
            <person name="Cichocki N."/>
            <person name="Veneault-Fourrey C."/>
            <person name="LaButti K."/>
            <person name="Lindquist E.A."/>
            <person name="Lipzen A."/>
            <person name="Lundell T."/>
            <person name="Morin E."/>
            <person name="Murat C."/>
            <person name="Riley R."/>
            <person name="Ohm R."/>
            <person name="Sun H."/>
            <person name="Tunlid A."/>
            <person name="Henrissat B."/>
            <person name="Grigoriev I.V."/>
            <person name="Hibbett D.S."/>
            <person name="Martin F."/>
        </authorList>
    </citation>
    <scope>NUCLEOTIDE SEQUENCE [LARGE SCALE GENOMIC DNA]</scope>
    <source>
        <strain evidence="3">Ve08.2h10</strain>
    </source>
</reference>
<evidence type="ECO:0000313" key="3">
    <source>
        <dbReference type="Proteomes" id="UP000054538"/>
    </source>
</evidence>
<dbReference type="EMBL" id="KN825658">
    <property type="protein sequence ID" value="KIK82225.1"/>
    <property type="molecule type" value="Genomic_DNA"/>
</dbReference>
<proteinExistence type="predicted"/>
<keyword evidence="1" id="KW-1133">Transmembrane helix</keyword>
<gene>
    <name evidence="2" type="ORF">PAXRUDRAFT_154248</name>
</gene>
<dbReference type="AlphaFoldDB" id="A0A0D0DRC2"/>
<keyword evidence="1" id="KW-0812">Transmembrane</keyword>
<dbReference type="Proteomes" id="UP000054538">
    <property type="component" value="Unassembled WGS sequence"/>
</dbReference>
<feature type="transmembrane region" description="Helical" evidence="1">
    <location>
        <begin position="101"/>
        <end position="124"/>
    </location>
</feature>
<dbReference type="HOGENOM" id="CLU_1763225_0_0_1"/>
<sequence length="148" mass="17055">FPWYSDLHRLWRGILLYTPKSIVNFTPGTSHSTQLLALIQLKACLLPPPPQTLPLQLLPLPKVSPLLLLPLLPSLSHLRLSLHSLSHHLLQWVKTRENNMLMNCLSGGMVVMSMSMSMSIWIWVVRKTFTTRMMPMQRPIIIKGREVW</sequence>